<evidence type="ECO:0000313" key="9">
    <source>
        <dbReference type="EMBL" id="GID63089.1"/>
    </source>
</evidence>
<evidence type="ECO:0000256" key="6">
    <source>
        <dbReference type="SAM" id="Phobius"/>
    </source>
</evidence>
<accession>A0A919ICM9</accession>
<sequence length="704" mass="72044">MRLRISHKLMILGLGSVLVTALVLVLVGAWQSGRFADSTESAVTQSNQADLDRATADVSTLVSSVGNEVQREVDQGMHSADGLLAQHGGMKLDPATVTWTATNQVDQSKRQVTLPRVTVDGAWLGQNADFRKVTPFVDDTADLVGGSVTFFQRMNTAGDLLRVATTVKSKTGARAIGTYIPAVGADGKPNAVAAAISAGKGYRGVAQVVDTPYISAYDPIKNSAGKVIGALYVGVPQSEALTNLTTAIAASRIRENGWVTVYSTSSTDRGRVVASSLKDASGDLTATDANGTKYVEEIVTRAPQLTGGGTWRTTYRLPGASGAPAAGTTTTVAYFQPYQWAIAVGGYDADAAEATTVVRSGRSTMLTAFVIAAVLLALLGAAAAYLQASRIAGRLAALTGALKRLAARDLTVTVADRGRDEIGQASEALNTAAAELRAVMAEVTTASAEVAGTAQRVAGAGAELSSAAETAASRAGQVTGSASTVSQVVQTVAAGAEQMGASITEISHNAQEAAQAGRDGVGLTSAAAGVVAELRESTTKITDVVRLIATIAEQTNLLALNATIEAARAGETGKGFTVVANEVKELAQETARATEDVTARVGAIEADTARAVSSIDAISTRIAQVNDFQTAIAAAVEEQAATTAEMARNIAEAAGGSREIADGISSVSGAMDGTRDSVDAAHRAADELNATAQRLTGLVGRFTL</sequence>
<keyword evidence="6" id="KW-0472">Membrane</keyword>
<comment type="caution">
    <text evidence="9">The sequence shown here is derived from an EMBL/GenBank/DDBJ whole genome shotgun (WGS) entry which is preliminary data.</text>
</comment>
<dbReference type="Pfam" id="PF00015">
    <property type="entry name" value="MCPsignal"/>
    <property type="match status" value="1"/>
</dbReference>
<feature type="domain" description="HAMP" evidence="8">
    <location>
        <begin position="389"/>
        <end position="441"/>
    </location>
</feature>
<dbReference type="GO" id="GO:0016020">
    <property type="term" value="C:membrane"/>
    <property type="evidence" value="ECO:0007669"/>
    <property type="project" value="InterPro"/>
</dbReference>
<keyword evidence="2 6" id="KW-1133">Transmembrane helix</keyword>
<evidence type="ECO:0000256" key="5">
    <source>
        <dbReference type="PROSITE-ProRule" id="PRU00284"/>
    </source>
</evidence>
<dbReference type="PANTHER" id="PTHR32089:SF112">
    <property type="entry name" value="LYSOZYME-LIKE PROTEIN-RELATED"/>
    <property type="match status" value="1"/>
</dbReference>
<proteinExistence type="inferred from homology"/>
<evidence type="ECO:0000256" key="2">
    <source>
        <dbReference type="ARBA" id="ARBA00022989"/>
    </source>
</evidence>
<feature type="transmembrane region" description="Helical" evidence="6">
    <location>
        <begin position="365"/>
        <end position="386"/>
    </location>
</feature>
<dbReference type="InterPro" id="IPR033462">
    <property type="entry name" value="Cache_3-Cache_2"/>
</dbReference>
<gene>
    <name evidence="9" type="ORF">Acy02nite_09700</name>
</gene>
<dbReference type="SMART" id="SM00283">
    <property type="entry name" value="MA"/>
    <property type="match status" value="1"/>
</dbReference>
<evidence type="ECO:0000256" key="4">
    <source>
        <dbReference type="ARBA" id="ARBA00029447"/>
    </source>
</evidence>
<evidence type="ECO:0000259" key="7">
    <source>
        <dbReference type="PROSITE" id="PS50111"/>
    </source>
</evidence>
<comment type="similarity">
    <text evidence="4">Belongs to the methyl-accepting chemotaxis (MCP) protein family.</text>
</comment>
<evidence type="ECO:0000313" key="10">
    <source>
        <dbReference type="Proteomes" id="UP000619479"/>
    </source>
</evidence>
<dbReference type="Pfam" id="PF00672">
    <property type="entry name" value="HAMP"/>
    <property type="match status" value="1"/>
</dbReference>
<dbReference type="SMART" id="SM00304">
    <property type="entry name" value="HAMP"/>
    <property type="match status" value="2"/>
</dbReference>
<dbReference type="InterPro" id="IPR029151">
    <property type="entry name" value="Sensor-like_sf"/>
</dbReference>
<dbReference type="AlphaFoldDB" id="A0A919ICM9"/>
<dbReference type="Proteomes" id="UP000619479">
    <property type="component" value="Unassembled WGS sequence"/>
</dbReference>
<dbReference type="SUPFAM" id="SSF103190">
    <property type="entry name" value="Sensory domain-like"/>
    <property type="match status" value="1"/>
</dbReference>
<dbReference type="Gene3D" id="3.30.450.20">
    <property type="entry name" value="PAS domain"/>
    <property type="match status" value="1"/>
</dbReference>
<feature type="domain" description="Methyl-accepting transducer" evidence="7">
    <location>
        <begin position="446"/>
        <end position="675"/>
    </location>
</feature>
<dbReference type="PROSITE" id="PS50885">
    <property type="entry name" value="HAMP"/>
    <property type="match status" value="1"/>
</dbReference>
<dbReference type="CDD" id="cd06225">
    <property type="entry name" value="HAMP"/>
    <property type="match status" value="1"/>
</dbReference>
<dbReference type="PROSITE" id="PS50111">
    <property type="entry name" value="CHEMOTAXIS_TRANSDUC_2"/>
    <property type="match status" value="1"/>
</dbReference>
<dbReference type="RefSeq" id="WP_203738554.1">
    <property type="nucleotide sequence ID" value="NZ_BAAAUC010000013.1"/>
</dbReference>
<name>A0A919ICM9_9ACTN</name>
<dbReference type="Gene3D" id="1.10.287.950">
    <property type="entry name" value="Methyl-accepting chemotaxis protein"/>
    <property type="match status" value="1"/>
</dbReference>
<dbReference type="PANTHER" id="PTHR32089">
    <property type="entry name" value="METHYL-ACCEPTING CHEMOTAXIS PROTEIN MCPB"/>
    <property type="match status" value="1"/>
</dbReference>
<keyword evidence="1 6" id="KW-0812">Transmembrane</keyword>
<dbReference type="EMBL" id="BOMH01000007">
    <property type="protein sequence ID" value="GID63089.1"/>
    <property type="molecule type" value="Genomic_DNA"/>
</dbReference>
<evidence type="ECO:0000256" key="3">
    <source>
        <dbReference type="ARBA" id="ARBA00023224"/>
    </source>
</evidence>
<protein>
    <recommendedName>
        <fullName evidence="11">Methyl-accepting chemotaxis protein</fullName>
    </recommendedName>
</protein>
<evidence type="ECO:0000256" key="1">
    <source>
        <dbReference type="ARBA" id="ARBA00022692"/>
    </source>
</evidence>
<dbReference type="InterPro" id="IPR004089">
    <property type="entry name" value="MCPsignal_dom"/>
</dbReference>
<dbReference type="InterPro" id="IPR003660">
    <property type="entry name" value="HAMP_dom"/>
</dbReference>
<evidence type="ECO:0008006" key="11">
    <source>
        <dbReference type="Google" id="ProtNLM"/>
    </source>
</evidence>
<reference evidence="9" key="1">
    <citation type="submission" date="2021-01" db="EMBL/GenBank/DDBJ databases">
        <title>Whole genome shotgun sequence of Actinoplanes cyaneus NBRC 14990.</title>
        <authorList>
            <person name="Komaki H."/>
            <person name="Tamura T."/>
        </authorList>
    </citation>
    <scope>NUCLEOTIDE SEQUENCE</scope>
    <source>
        <strain evidence="9">NBRC 14990</strain>
    </source>
</reference>
<keyword evidence="3 5" id="KW-0807">Transducer</keyword>
<dbReference type="SUPFAM" id="SSF58104">
    <property type="entry name" value="Methyl-accepting chemotaxis protein (MCP) signaling domain"/>
    <property type="match status" value="1"/>
</dbReference>
<keyword evidence="10" id="KW-1185">Reference proteome</keyword>
<evidence type="ECO:0000259" key="8">
    <source>
        <dbReference type="PROSITE" id="PS50885"/>
    </source>
</evidence>
<dbReference type="GO" id="GO:0007165">
    <property type="term" value="P:signal transduction"/>
    <property type="evidence" value="ECO:0007669"/>
    <property type="project" value="UniProtKB-KW"/>
</dbReference>
<dbReference type="Pfam" id="PF17201">
    <property type="entry name" value="Cache_3-Cache_2"/>
    <property type="match status" value="1"/>
</dbReference>
<organism evidence="9 10">
    <name type="scientific">Actinoplanes cyaneus</name>
    <dbReference type="NCBI Taxonomy" id="52696"/>
    <lineage>
        <taxon>Bacteria</taxon>
        <taxon>Bacillati</taxon>
        <taxon>Actinomycetota</taxon>
        <taxon>Actinomycetes</taxon>
        <taxon>Micromonosporales</taxon>
        <taxon>Micromonosporaceae</taxon>
        <taxon>Actinoplanes</taxon>
    </lineage>
</organism>